<dbReference type="SUPFAM" id="SSF53756">
    <property type="entry name" value="UDP-Glycosyltransferase/glycogen phosphorylase"/>
    <property type="match status" value="1"/>
</dbReference>
<dbReference type="AlphaFoldDB" id="A0A6A9QBE4"/>
<dbReference type="PANTHER" id="PTHR45947:SF3">
    <property type="entry name" value="SULFOQUINOVOSYL TRANSFERASE SQD2"/>
    <property type="match status" value="1"/>
</dbReference>
<dbReference type="EMBL" id="WFIY01000001">
    <property type="protein sequence ID" value="MUM63675.1"/>
    <property type="molecule type" value="Genomic_DNA"/>
</dbReference>
<evidence type="ECO:0000313" key="2">
    <source>
        <dbReference type="EMBL" id="MUM63675.1"/>
    </source>
</evidence>
<dbReference type="Proteomes" id="UP000440125">
    <property type="component" value="Unassembled WGS sequence"/>
</dbReference>
<reference evidence="2 3" key="1">
    <citation type="submission" date="2019-10" db="EMBL/GenBank/DDBJ databases">
        <title>Genome Sequences from Six Type Strain Members of the Archaeal Family Sulfolobaceae: Acidianus ambivalens, Acidianus infernus, Metallosphaera prunae, Stygiolobus azoricus, Sulfolobus metallicus, and Sulfurisphaera ohwakuensis.</title>
        <authorList>
            <person name="Counts J.A."/>
            <person name="Kelly R.M."/>
        </authorList>
    </citation>
    <scope>NUCLEOTIDE SEQUENCE [LARGE SCALE GENOMIC DNA]</scope>
    <source>
        <strain evidence="2 3">DSM 3191</strain>
    </source>
</reference>
<protein>
    <submittedName>
        <fullName evidence="2">Glycosyltransferase</fullName>
    </submittedName>
</protein>
<feature type="domain" description="Glycosyl transferase family 1" evidence="1">
    <location>
        <begin position="241"/>
        <end position="386"/>
    </location>
</feature>
<comment type="caution">
    <text evidence="2">The sequence shown here is derived from an EMBL/GenBank/DDBJ whole genome shotgun (WGS) entry which is preliminary data.</text>
</comment>
<gene>
    <name evidence="2" type="ORF">D1867_00015</name>
</gene>
<sequence length="417" mass="48503">MSYVLIRAPNIFMKNCIGGAEYVTLNWLKRFKKIRYEIVPDIDSVYLDLCINKRFKKDDVLEIIDKLNLPVNNTILDYYLDCKLHNNNAYIFKKILDNEIVLDTKIGSDMLIPQFFKKHILDFVNGRPAGYDFLYYSLKYSKKYIGVLQAMGDIPLSLKFYIYHFKGLLNYLESSKEFISLLANVIKQKTWRRALIRSKDKVHILTPSKGAIKKVGLDKLDYTVIFPYVGLDSTILNYACKNKDTYAVFFARPSRIKGILEAIKIFKMARENGYLQKLYIIGGNLNDVTSKYKGETDVVSLGRISKGEVYRILSKAQVNIYPSISDAFGITILESLGVCTPVVMYYNEANYEYFSKSKLVRIVKPFNKYEFLNKIKEVRSSMEMDEYTRNLVQSHLDWNRVVNNVEERLLTILDNIR</sequence>
<dbReference type="OrthoDB" id="132546at2157"/>
<organism evidence="2 3">
    <name type="scientific">Acidianus infernus</name>
    <dbReference type="NCBI Taxonomy" id="12915"/>
    <lineage>
        <taxon>Archaea</taxon>
        <taxon>Thermoproteota</taxon>
        <taxon>Thermoprotei</taxon>
        <taxon>Sulfolobales</taxon>
        <taxon>Sulfolobaceae</taxon>
        <taxon>Acidianus</taxon>
    </lineage>
</organism>
<keyword evidence="2" id="KW-0808">Transferase</keyword>
<proteinExistence type="predicted"/>
<dbReference type="RefSeq" id="WP_155862271.1">
    <property type="nucleotide sequence ID" value="NZ_WFIY01000001.1"/>
</dbReference>
<dbReference type="Gene3D" id="3.40.50.2000">
    <property type="entry name" value="Glycogen Phosphorylase B"/>
    <property type="match status" value="1"/>
</dbReference>
<evidence type="ECO:0000313" key="3">
    <source>
        <dbReference type="Proteomes" id="UP000440125"/>
    </source>
</evidence>
<evidence type="ECO:0000259" key="1">
    <source>
        <dbReference type="Pfam" id="PF00534"/>
    </source>
</evidence>
<accession>A0A6A9QBE4</accession>
<name>A0A6A9QBE4_ACIIN</name>
<dbReference type="GO" id="GO:0016757">
    <property type="term" value="F:glycosyltransferase activity"/>
    <property type="evidence" value="ECO:0007669"/>
    <property type="project" value="InterPro"/>
</dbReference>
<dbReference type="InterPro" id="IPR050194">
    <property type="entry name" value="Glycosyltransferase_grp1"/>
</dbReference>
<dbReference type="Pfam" id="PF00534">
    <property type="entry name" value="Glycos_transf_1"/>
    <property type="match status" value="1"/>
</dbReference>
<dbReference type="InterPro" id="IPR001296">
    <property type="entry name" value="Glyco_trans_1"/>
</dbReference>
<dbReference type="PANTHER" id="PTHR45947">
    <property type="entry name" value="SULFOQUINOVOSYL TRANSFERASE SQD2"/>
    <property type="match status" value="1"/>
</dbReference>
<keyword evidence="3" id="KW-1185">Reference proteome</keyword>